<feature type="transmembrane region" description="Helical" evidence="5">
    <location>
        <begin position="223"/>
        <end position="244"/>
    </location>
</feature>
<gene>
    <name evidence="7" type="ORF">BN11_1120005</name>
</gene>
<keyword evidence="2 5" id="KW-0812">Transmembrane</keyword>
<feature type="region of interest" description="Disordered" evidence="6">
    <location>
        <begin position="1"/>
        <end position="28"/>
    </location>
</feature>
<dbReference type="InterPro" id="IPR005372">
    <property type="entry name" value="UPF0182"/>
</dbReference>
<comment type="similarity">
    <text evidence="5">Belongs to the UPF0182 family.</text>
</comment>
<feature type="region of interest" description="Disordered" evidence="6">
    <location>
        <begin position="907"/>
        <end position="926"/>
    </location>
</feature>
<dbReference type="PANTHER" id="PTHR39344:SF1">
    <property type="entry name" value="UPF0182 PROTEIN SLL1060"/>
    <property type="match status" value="1"/>
</dbReference>
<keyword evidence="1 5" id="KW-1003">Cell membrane</keyword>
<evidence type="ECO:0000256" key="2">
    <source>
        <dbReference type="ARBA" id="ARBA00022692"/>
    </source>
</evidence>
<dbReference type="Proteomes" id="UP000035763">
    <property type="component" value="Unassembled WGS sequence"/>
</dbReference>
<dbReference type="PANTHER" id="PTHR39344">
    <property type="entry name" value="UPF0182 PROTEIN SLL1060"/>
    <property type="match status" value="1"/>
</dbReference>
<dbReference type="GO" id="GO:0005576">
    <property type="term" value="C:extracellular region"/>
    <property type="evidence" value="ECO:0007669"/>
    <property type="project" value="TreeGrafter"/>
</dbReference>
<proteinExistence type="inferred from homology"/>
<dbReference type="AlphaFoldDB" id="W6JTP3"/>
<protein>
    <recommendedName>
        <fullName evidence="5">UPF0182 protein BN11_1120005</fullName>
    </recommendedName>
</protein>
<evidence type="ECO:0000256" key="5">
    <source>
        <dbReference type="HAMAP-Rule" id="MF_01600"/>
    </source>
</evidence>
<comment type="caution">
    <text evidence="7">The sequence shown here is derived from an EMBL/GenBank/DDBJ whole genome shotgun (WGS) entry which is preliminary data.</text>
</comment>
<evidence type="ECO:0000256" key="1">
    <source>
        <dbReference type="ARBA" id="ARBA00022475"/>
    </source>
</evidence>
<keyword evidence="8" id="KW-1185">Reference proteome</keyword>
<evidence type="ECO:0000256" key="3">
    <source>
        <dbReference type="ARBA" id="ARBA00022989"/>
    </source>
</evidence>
<feature type="transmembrane region" description="Helical" evidence="5">
    <location>
        <begin position="273"/>
        <end position="292"/>
    </location>
</feature>
<keyword evidence="3 5" id="KW-1133">Transmembrane helix</keyword>
<feature type="transmembrane region" description="Helical" evidence="5">
    <location>
        <begin position="185"/>
        <end position="211"/>
    </location>
</feature>
<dbReference type="EMBL" id="CAJA01000016">
    <property type="protein sequence ID" value="CCH71846.1"/>
    <property type="molecule type" value="Genomic_DNA"/>
</dbReference>
<dbReference type="RefSeq" id="WP_235435424.1">
    <property type="nucleotide sequence ID" value="NZ_HG764815.1"/>
</dbReference>
<sequence>MSDSQWPPDEVPEQPAPSRPARRAMSPRRRRGPLVPTLVVLGALAFLATGLAEVWTEVLWYRSVNFSGVFTTTLLTRIGLGAAAFVLVGGLVWSSLYLAYRYRPFYVPQLGANESLEQYRDAIEPVRKVALFAIPGVVGALAATAASGQWRTYLAWVNQEPFGKTDPHFHKDIGFFVFTVPWLQALIGVLTLALGAALAAAAFTHYIYGGLQLPGRGSSTRAAMVHVGVLAALLALVRAGSYLVDRYALATKDAPLMTGIRYTDAHAVLPTKIILAVAALIVALLFVAAIFTHSWRLPMIGVALLVVTSVVVGSVYPAIIQSVKVNPSEKSLEAPYLQKNIEATRAAYGLDRVQVQPYSAATDATAGKLRNDAATIPGIRLVDPIVVPPTFKQLQALRTYYTFPDALDIDRYQIDGKETDIVIGAREISLDGVPAAQRGWLNDHTFYTHGYGLVAAYGNQRKPGGEPVFAVGDLPPANTLGEFEPRIYFGEQSPNYSVVGANPGEAPRELDYPDSKEEEVKNTYAGTGGVPIGSVLRQAAYAVKYREVNFLLSNAVGSASKILDHRRPLERVQRVAPWLALDGNPYPAIVDKRVVWIVDGYTTSANYPYSQMENLTTATSDSTTARATSVAALRAGQVNYVRNSVKATVDAYDGTVRLYAWDEADPILKTWMKAYPGTVSKTSEISGDLMSHLRYPEDLLKIQRLVLSRYHVTRADALFSGNDNWRVPNDPAQEDRSVFQPPYYLTLKMPGQEAPSFSLTTPFMPSGDRQVLSGFLAVDADAGSQAGTKADTYGTLRLLELPRDSNVKGPGQVQNDINSSNTSSPGFSTFPLSVYLNNNRQQGSRVTLGNLLTLPVGGGLLYVQPVYVSASAESAFPLSRVTVVAFGDKLAWSDTLERALNLLFEGESGAPVEDPGTPTTPTQPQSNEEALAAALAEMKAAFEDGKKALAEGDFAAYGKAQERLQQALDTAIAAAPGGAQLDLTPSGTPSGSATSSATPSD</sequence>
<feature type="compositionally biased region" description="Low complexity" evidence="6">
    <location>
        <begin position="984"/>
        <end position="1001"/>
    </location>
</feature>
<keyword evidence="4 5" id="KW-0472">Membrane</keyword>
<evidence type="ECO:0000313" key="8">
    <source>
        <dbReference type="Proteomes" id="UP000035763"/>
    </source>
</evidence>
<evidence type="ECO:0000256" key="6">
    <source>
        <dbReference type="SAM" id="MobiDB-lite"/>
    </source>
</evidence>
<feature type="region of interest" description="Disordered" evidence="6">
    <location>
        <begin position="978"/>
        <end position="1001"/>
    </location>
</feature>
<dbReference type="Pfam" id="PF03699">
    <property type="entry name" value="UPF0182"/>
    <property type="match status" value="1"/>
</dbReference>
<feature type="transmembrane region" description="Helical" evidence="5">
    <location>
        <begin position="129"/>
        <end position="150"/>
    </location>
</feature>
<feature type="compositionally biased region" description="Low complexity" evidence="6">
    <location>
        <begin position="915"/>
        <end position="926"/>
    </location>
</feature>
<comment type="subcellular location">
    <subcellularLocation>
        <location evidence="5">Cell membrane</location>
        <topology evidence="5">Multi-pass membrane protein</topology>
    </subcellularLocation>
</comment>
<feature type="transmembrane region" description="Helical" evidence="5">
    <location>
        <begin position="299"/>
        <end position="319"/>
    </location>
</feature>
<accession>W6JTP3</accession>
<feature type="transmembrane region" description="Helical" evidence="5">
    <location>
        <begin position="75"/>
        <end position="100"/>
    </location>
</feature>
<name>W6JTP3_9MICO</name>
<organism evidence="7 8">
    <name type="scientific">Nostocoides australiense Ben110</name>
    <dbReference type="NCBI Taxonomy" id="1193182"/>
    <lineage>
        <taxon>Bacteria</taxon>
        <taxon>Bacillati</taxon>
        <taxon>Actinomycetota</taxon>
        <taxon>Actinomycetes</taxon>
        <taxon>Micrococcales</taxon>
        <taxon>Intrasporangiaceae</taxon>
        <taxon>Nostocoides</taxon>
    </lineage>
</organism>
<feature type="transmembrane region" description="Helical" evidence="5">
    <location>
        <begin position="32"/>
        <end position="55"/>
    </location>
</feature>
<dbReference type="STRING" id="1193182.BN11_1120005"/>
<reference evidence="7 8" key="1">
    <citation type="journal article" date="2013" name="ISME J.">
        <title>A metabolic model for members of the genus Tetrasphaera involved in enhanced biological phosphorus removal.</title>
        <authorList>
            <person name="Kristiansen R."/>
            <person name="Nguyen H.T.T."/>
            <person name="Saunders A.M."/>
            <person name="Nielsen J.L."/>
            <person name="Wimmer R."/>
            <person name="Le V.Q."/>
            <person name="McIlroy S.J."/>
            <person name="Petrovski S."/>
            <person name="Seviour R.J."/>
            <person name="Calteau A."/>
            <person name="Nielsen K.L."/>
            <person name="Nielsen P.H."/>
        </authorList>
    </citation>
    <scope>NUCLEOTIDE SEQUENCE [LARGE SCALE GENOMIC DNA]</scope>
    <source>
        <strain evidence="7 8">Ben110</strain>
    </source>
</reference>
<dbReference type="GO" id="GO:0005886">
    <property type="term" value="C:plasma membrane"/>
    <property type="evidence" value="ECO:0007669"/>
    <property type="project" value="UniProtKB-SubCell"/>
</dbReference>
<evidence type="ECO:0000313" key="7">
    <source>
        <dbReference type="EMBL" id="CCH71846.1"/>
    </source>
</evidence>
<evidence type="ECO:0000256" key="4">
    <source>
        <dbReference type="ARBA" id="ARBA00023136"/>
    </source>
</evidence>
<dbReference type="HAMAP" id="MF_01600">
    <property type="entry name" value="UPF0182"/>
    <property type="match status" value="1"/>
</dbReference>